<reference evidence="8" key="1">
    <citation type="submission" date="2022-07" db="EMBL/GenBank/DDBJ databases">
        <authorList>
            <person name="Macas J."/>
            <person name="Novak P."/>
            <person name="Neumann P."/>
        </authorList>
    </citation>
    <scope>NUCLEOTIDE SEQUENCE</scope>
</reference>
<dbReference type="PROSITE" id="PS50135">
    <property type="entry name" value="ZF_ZZ_2"/>
    <property type="match status" value="1"/>
</dbReference>
<dbReference type="Pfam" id="PF00569">
    <property type="entry name" value="ZZ"/>
    <property type="match status" value="1"/>
</dbReference>
<feature type="region of interest" description="Disordered" evidence="5">
    <location>
        <begin position="364"/>
        <end position="519"/>
    </location>
</feature>
<feature type="compositionally biased region" description="Pro residues" evidence="5">
    <location>
        <begin position="419"/>
        <end position="428"/>
    </location>
</feature>
<evidence type="ECO:0000313" key="8">
    <source>
        <dbReference type="EMBL" id="CAH9129832.1"/>
    </source>
</evidence>
<dbReference type="AlphaFoldDB" id="A0AAV0F2W4"/>
<dbReference type="Gene3D" id="3.30.40.10">
    <property type="entry name" value="Zinc/RING finger domain, C3HC4 (zinc finger)"/>
    <property type="match status" value="2"/>
</dbReference>
<feature type="domain" description="RING-type" evidence="6">
    <location>
        <begin position="23"/>
        <end position="63"/>
    </location>
</feature>
<feature type="domain" description="RING-type" evidence="6">
    <location>
        <begin position="185"/>
        <end position="223"/>
    </location>
</feature>
<dbReference type="GO" id="GO:0061630">
    <property type="term" value="F:ubiquitin protein ligase activity"/>
    <property type="evidence" value="ECO:0007669"/>
    <property type="project" value="TreeGrafter"/>
</dbReference>
<dbReference type="InterPro" id="IPR001841">
    <property type="entry name" value="Znf_RING"/>
</dbReference>
<organism evidence="8 9">
    <name type="scientific">Cuscuta epithymum</name>
    <dbReference type="NCBI Taxonomy" id="186058"/>
    <lineage>
        <taxon>Eukaryota</taxon>
        <taxon>Viridiplantae</taxon>
        <taxon>Streptophyta</taxon>
        <taxon>Embryophyta</taxon>
        <taxon>Tracheophyta</taxon>
        <taxon>Spermatophyta</taxon>
        <taxon>Magnoliopsida</taxon>
        <taxon>eudicotyledons</taxon>
        <taxon>Gunneridae</taxon>
        <taxon>Pentapetalae</taxon>
        <taxon>asterids</taxon>
        <taxon>lamiids</taxon>
        <taxon>Solanales</taxon>
        <taxon>Convolvulaceae</taxon>
        <taxon>Cuscuteae</taxon>
        <taxon>Cuscuta</taxon>
        <taxon>Cuscuta subgen. Cuscuta</taxon>
    </lineage>
</organism>
<proteinExistence type="predicted"/>
<dbReference type="InterPro" id="IPR043145">
    <property type="entry name" value="Znf_ZZ_sf"/>
</dbReference>
<dbReference type="PANTHER" id="PTHR15898">
    <property type="entry name" value="BIFUNCTIONAL APOPTOSIS REGULATOR"/>
    <property type="match status" value="1"/>
</dbReference>
<dbReference type="EMBL" id="CAMAPF010000956">
    <property type="protein sequence ID" value="CAH9129832.1"/>
    <property type="molecule type" value="Genomic_DNA"/>
</dbReference>
<feature type="compositionally biased region" description="Low complexity" evidence="5">
    <location>
        <begin position="377"/>
        <end position="397"/>
    </location>
</feature>
<keyword evidence="3" id="KW-0862">Zinc</keyword>
<dbReference type="PROSITE" id="PS00518">
    <property type="entry name" value="ZF_RING_1"/>
    <property type="match status" value="1"/>
</dbReference>
<dbReference type="SUPFAM" id="SSF57850">
    <property type="entry name" value="RING/U-box"/>
    <property type="match status" value="3"/>
</dbReference>
<dbReference type="GO" id="GO:0008270">
    <property type="term" value="F:zinc ion binding"/>
    <property type="evidence" value="ECO:0007669"/>
    <property type="project" value="UniProtKB-KW"/>
</dbReference>
<sequence length="519" mass="57795">MENQGDENRVDMEIDEIPDEFQCCVCLELLYKPVVIGCGHIACFWCVYKFMNFHMDSSCPVCRHQFHHFPRICGMMHFLLLKLYPLSYKRREIQVTEEEKKTGFMSPQLDDDTSEACSQELVVKDPTLPLSLGGLGRSSSRKGEASLLHDLSENTGGGNKTENTKGGDKFIEQNDKHWLLAYLKCGVCKLLLCCPVVLNCGHVYCGACIFNQCDKLCRCPVCQTEHPNGYPRTCLVIEHFITEQFPEEHAARKRTYLHKSDSESTSGTKMIKNVQSSSAHARDIRSCLPGEKPVHHSVGCDYCGMTPIIGERYKCKDCKEKMGFDLCGECYRNSSSNLRPGRFNQQHTADHKFNLMQPLQFINGSLGTGSPPYDPTGESYPSSPPYEMSSPGGPYPYDSTGDFYPASPPYTPPLDHYPSPVPSLPYTPPLDHYPSPPPSPPYEMSSPGGPHPYDSTGEYYPASPPYTPTVDHFPSPPPSPPYEMSSPGGPHPYDSTGEYYPSSPTYSPMGGHYPSPPSL</sequence>
<evidence type="ECO:0000256" key="4">
    <source>
        <dbReference type="PROSITE-ProRule" id="PRU00228"/>
    </source>
</evidence>
<dbReference type="InterPro" id="IPR000433">
    <property type="entry name" value="Znf_ZZ"/>
</dbReference>
<name>A0AAV0F2W4_9ASTE</name>
<dbReference type="SMART" id="SM00291">
    <property type="entry name" value="ZnF_ZZ"/>
    <property type="match status" value="1"/>
</dbReference>
<evidence type="ECO:0000256" key="1">
    <source>
        <dbReference type="ARBA" id="ARBA00022723"/>
    </source>
</evidence>
<evidence type="ECO:0000259" key="7">
    <source>
        <dbReference type="PROSITE" id="PS50135"/>
    </source>
</evidence>
<comment type="caution">
    <text evidence="8">The sequence shown here is derived from an EMBL/GenBank/DDBJ whole genome shotgun (WGS) entry which is preliminary data.</text>
</comment>
<evidence type="ECO:0000256" key="3">
    <source>
        <dbReference type="ARBA" id="ARBA00022833"/>
    </source>
</evidence>
<keyword evidence="1" id="KW-0479">Metal-binding</keyword>
<dbReference type="InterPro" id="IPR017907">
    <property type="entry name" value="Znf_RING_CS"/>
</dbReference>
<keyword evidence="9" id="KW-1185">Reference proteome</keyword>
<dbReference type="Pfam" id="PF13920">
    <property type="entry name" value="zf-C3HC4_3"/>
    <property type="match status" value="1"/>
</dbReference>
<dbReference type="FunFam" id="3.30.40.10:FF:000489">
    <property type="entry name" value="E3 ubiquitin-protein ligase PRT1"/>
    <property type="match status" value="1"/>
</dbReference>
<dbReference type="PANTHER" id="PTHR15898:SF13">
    <property type="entry name" value="BIFUNCTIONAL APOPTOSIS REGULATOR"/>
    <property type="match status" value="1"/>
</dbReference>
<keyword evidence="2 4" id="KW-0863">Zinc-finger</keyword>
<dbReference type="GO" id="GO:0043161">
    <property type="term" value="P:proteasome-mediated ubiquitin-dependent protein catabolic process"/>
    <property type="evidence" value="ECO:0007669"/>
    <property type="project" value="TreeGrafter"/>
</dbReference>
<evidence type="ECO:0000256" key="2">
    <source>
        <dbReference type="ARBA" id="ARBA00022771"/>
    </source>
</evidence>
<dbReference type="FunFam" id="3.30.60.90:FF:000014">
    <property type="entry name" value="E3 ubiquitin-protein ligase PRT1"/>
    <property type="match status" value="1"/>
</dbReference>
<dbReference type="Gene3D" id="3.30.60.90">
    <property type="match status" value="1"/>
</dbReference>
<evidence type="ECO:0008006" key="10">
    <source>
        <dbReference type="Google" id="ProtNLM"/>
    </source>
</evidence>
<gene>
    <name evidence="8" type="ORF">CEPIT_LOCUS30163</name>
</gene>
<dbReference type="Proteomes" id="UP001152523">
    <property type="component" value="Unassembled WGS sequence"/>
</dbReference>
<dbReference type="PRINTS" id="PR01217">
    <property type="entry name" value="PRICHEXTENSN"/>
</dbReference>
<dbReference type="InterPro" id="IPR013083">
    <property type="entry name" value="Znf_RING/FYVE/PHD"/>
</dbReference>
<feature type="domain" description="ZZ-type" evidence="7">
    <location>
        <begin position="295"/>
        <end position="361"/>
    </location>
</feature>
<dbReference type="PROSITE" id="PS50089">
    <property type="entry name" value="ZF_RING_2"/>
    <property type="match status" value="2"/>
</dbReference>
<protein>
    <recommendedName>
        <fullName evidence="10">E3 ubiquitin-protein ligase PRT1</fullName>
    </recommendedName>
</protein>
<evidence type="ECO:0000259" key="6">
    <source>
        <dbReference type="PROSITE" id="PS50089"/>
    </source>
</evidence>
<accession>A0AAV0F2W4</accession>
<evidence type="ECO:0000256" key="5">
    <source>
        <dbReference type="SAM" id="MobiDB-lite"/>
    </source>
</evidence>
<evidence type="ECO:0000313" key="9">
    <source>
        <dbReference type="Proteomes" id="UP001152523"/>
    </source>
</evidence>
<dbReference type="SMART" id="SM00184">
    <property type="entry name" value="RING"/>
    <property type="match status" value="2"/>
</dbReference>